<feature type="compositionally biased region" description="Basic and acidic residues" evidence="1">
    <location>
        <begin position="657"/>
        <end position="669"/>
    </location>
</feature>
<feature type="region of interest" description="Disordered" evidence="1">
    <location>
        <begin position="51"/>
        <end position="98"/>
    </location>
</feature>
<feature type="compositionally biased region" description="Acidic residues" evidence="1">
    <location>
        <begin position="459"/>
        <end position="471"/>
    </location>
</feature>
<gene>
    <name evidence="2" type="ORF">KUF71_012963</name>
</gene>
<feature type="region of interest" description="Disordered" evidence="1">
    <location>
        <begin position="452"/>
        <end position="471"/>
    </location>
</feature>
<evidence type="ECO:0000256" key="1">
    <source>
        <dbReference type="SAM" id="MobiDB-lite"/>
    </source>
</evidence>
<organism evidence="2 3">
    <name type="scientific">Frankliniella fusca</name>
    <dbReference type="NCBI Taxonomy" id="407009"/>
    <lineage>
        <taxon>Eukaryota</taxon>
        <taxon>Metazoa</taxon>
        <taxon>Ecdysozoa</taxon>
        <taxon>Arthropoda</taxon>
        <taxon>Hexapoda</taxon>
        <taxon>Insecta</taxon>
        <taxon>Pterygota</taxon>
        <taxon>Neoptera</taxon>
        <taxon>Paraneoptera</taxon>
        <taxon>Thysanoptera</taxon>
        <taxon>Terebrantia</taxon>
        <taxon>Thripoidea</taxon>
        <taxon>Thripidae</taxon>
        <taxon>Frankliniella</taxon>
    </lineage>
</organism>
<feature type="compositionally biased region" description="Basic and acidic residues" evidence="1">
    <location>
        <begin position="1"/>
        <end position="11"/>
    </location>
</feature>
<accession>A0AAE1I375</accession>
<keyword evidence="3" id="KW-1185">Reference proteome</keyword>
<name>A0AAE1I375_9NEOP</name>
<evidence type="ECO:0000313" key="2">
    <source>
        <dbReference type="EMBL" id="KAK3932504.1"/>
    </source>
</evidence>
<proteinExistence type="predicted"/>
<feature type="region of interest" description="Disordered" evidence="1">
    <location>
        <begin position="625"/>
        <end position="707"/>
    </location>
</feature>
<feature type="region of interest" description="Disordered" evidence="1">
    <location>
        <begin position="1"/>
        <end position="36"/>
    </location>
</feature>
<feature type="compositionally biased region" description="Low complexity" evidence="1">
    <location>
        <begin position="57"/>
        <end position="67"/>
    </location>
</feature>
<sequence>MKLQKESKGGEEEFPWEDVLEGLTGEPPTAVTDFSWDFTRHERVDTLPDLGVDLTHSSASSAANSNSAEDDSDDAASLRAAGGTSSRQDGKDLDWDQDEPDAAYSSLIRRGAQSLPVTICRGFEDADDGLGDEDNSEDPVYANCLLEDEPLYENFSQQLSGLGGLDALDYSDDEEHIYEHVHHHGHGGRDGHHPVNVFLALLQGSAPISPDPNIYEVPPGAIRCTGLHRDLDCLDSARNITPPSGFQDYEKLSWVRAAGSIRSAAAFYDDDPLDVPVHHYLRVDTLRDTVVTAAAQDEQDRHKLPEEVIYSTIVKPRRKKKQRPAISAMLQIAASMQPTPQASAEVVETVQAAGKDTEQSQADVNDNFIVVDSSEPVARDSALVVQAEADCAQVSGSDVVSVEEVNSVIVNATEAPVGDVIVLTVKPSAEADNADHTVTRDCGSSELVIVTPPTPPVVSDDEDAAEEADTEAESEVVEVIEISSDGRWDTKELPPTEVDEALMQQQQLGQEDGCFQECPAEEAKIKHAAMAYGSQYYVHAPAAGAQQQRTVVLVNTEDAGSAAPAAVSNIGTQIMKMYEDDRQKVRDSLNLPDVSLLDMDESMEDIERERRRVIVNQAVRAKRISSWIKSSDQQGGPQDPQDPQDGQQDPQDGEDAAQQHEDAGLHLNEDAGVAVETRVNGPRRRKLVHRAVLHNESSSRNTKHVHA</sequence>
<feature type="compositionally biased region" description="Low complexity" evidence="1">
    <location>
        <begin position="632"/>
        <end position="650"/>
    </location>
</feature>
<dbReference type="Proteomes" id="UP001219518">
    <property type="component" value="Unassembled WGS sequence"/>
</dbReference>
<evidence type="ECO:0000313" key="3">
    <source>
        <dbReference type="Proteomes" id="UP001219518"/>
    </source>
</evidence>
<comment type="caution">
    <text evidence="2">The sequence shown here is derived from an EMBL/GenBank/DDBJ whole genome shotgun (WGS) entry which is preliminary data.</text>
</comment>
<reference evidence="2" key="1">
    <citation type="submission" date="2021-07" db="EMBL/GenBank/DDBJ databases">
        <authorList>
            <person name="Catto M.A."/>
            <person name="Jacobson A."/>
            <person name="Kennedy G."/>
            <person name="Labadie P."/>
            <person name="Hunt B.G."/>
            <person name="Srinivasan R."/>
        </authorList>
    </citation>
    <scope>NUCLEOTIDE SEQUENCE</scope>
    <source>
        <strain evidence="2">PL_HMW_Pooled</strain>
        <tissue evidence="2">Head</tissue>
    </source>
</reference>
<protein>
    <submittedName>
        <fullName evidence="2">ABC transporter B family member 10</fullName>
    </submittedName>
</protein>
<dbReference type="AlphaFoldDB" id="A0AAE1I375"/>
<feature type="compositionally biased region" description="Basic residues" evidence="1">
    <location>
        <begin position="681"/>
        <end position="692"/>
    </location>
</feature>
<dbReference type="EMBL" id="JAHWGI010001437">
    <property type="protein sequence ID" value="KAK3932504.1"/>
    <property type="molecule type" value="Genomic_DNA"/>
</dbReference>
<reference evidence="2" key="2">
    <citation type="journal article" date="2023" name="BMC Genomics">
        <title>Pest status, molecular evolution, and epigenetic factors derived from the genome assembly of Frankliniella fusca, a thysanopteran phytovirus vector.</title>
        <authorList>
            <person name="Catto M.A."/>
            <person name="Labadie P.E."/>
            <person name="Jacobson A.L."/>
            <person name="Kennedy G.G."/>
            <person name="Srinivasan R."/>
            <person name="Hunt B.G."/>
        </authorList>
    </citation>
    <scope>NUCLEOTIDE SEQUENCE</scope>
    <source>
        <strain evidence="2">PL_HMW_Pooled</strain>
    </source>
</reference>